<dbReference type="InterPro" id="IPR039417">
    <property type="entry name" value="Peptidase_C1A_papain-like"/>
</dbReference>
<dbReference type="InterPro" id="IPR011990">
    <property type="entry name" value="TPR-like_helical_dom_sf"/>
</dbReference>
<comment type="caution">
    <text evidence="5">The sequence shown here is derived from an EMBL/GenBank/DDBJ whole genome shotgun (WGS) entry which is preliminary data.</text>
</comment>
<dbReference type="InterPro" id="IPR038765">
    <property type="entry name" value="Papain-like_cys_pep_sf"/>
</dbReference>
<evidence type="ECO:0000259" key="4">
    <source>
        <dbReference type="SMART" id="SM00645"/>
    </source>
</evidence>
<evidence type="ECO:0000313" key="5">
    <source>
        <dbReference type="EMBL" id="PRP91742.1"/>
    </source>
</evidence>
<dbReference type="RefSeq" id="WP_106394540.1">
    <property type="nucleotide sequence ID" value="NZ_PVNK01000232.1"/>
</dbReference>
<protein>
    <submittedName>
        <fullName evidence="5">Outer membrane protein assembly factor BamD</fullName>
    </submittedName>
</protein>
<dbReference type="InterPro" id="IPR000169">
    <property type="entry name" value="Pept_cys_AS"/>
</dbReference>
<reference evidence="5 6" key="1">
    <citation type="submission" date="2018-03" db="EMBL/GenBank/DDBJ databases">
        <title>Draft Genome Sequences of the Obligatory Marine Myxobacteria Enhygromyxa salina SWB005.</title>
        <authorList>
            <person name="Poehlein A."/>
            <person name="Moghaddam J.A."/>
            <person name="Harms H."/>
            <person name="Alanjari M."/>
            <person name="Koenig G.M."/>
            <person name="Daniel R."/>
            <person name="Schaeberle T.F."/>
        </authorList>
    </citation>
    <scope>NUCLEOTIDE SEQUENCE [LARGE SCALE GENOMIC DNA]</scope>
    <source>
        <strain evidence="5 6">SWB005</strain>
    </source>
</reference>
<dbReference type="InterPro" id="IPR013128">
    <property type="entry name" value="Peptidase_C1A"/>
</dbReference>
<dbReference type="SUPFAM" id="SSF54001">
    <property type="entry name" value="Cysteine proteinases"/>
    <property type="match status" value="1"/>
</dbReference>
<organism evidence="5 6">
    <name type="scientific">Enhygromyxa salina</name>
    <dbReference type="NCBI Taxonomy" id="215803"/>
    <lineage>
        <taxon>Bacteria</taxon>
        <taxon>Pseudomonadati</taxon>
        <taxon>Myxococcota</taxon>
        <taxon>Polyangia</taxon>
        <taxon>Nannocystales</taxon>
        <taxon>Nannocystaceae</taxon>
        <taxon>Enhygromyxa</taxon>
    </lineage>
</organism>
<name>A0A2S9XFV6_9BACT</name>
<feature type="chain" id="PRO_5015727434" evidence="3">
    <location>
        <begin position="27"/>
        <end position="728"/>
    </location>
</feature>
<accession>A0A2S9XFV6</accession>
<dbReference type="InterPro" id="IPR025660">
    <property type="entry name" value="Pept_his_AS"/>
</dbReference>
<dbReference type="CDD" id="cd02248">
    <property type="entry name" value="Peptidase_C1A"/>
    <property type="match status" value="1"/>
</dbReference>
<dbReference type="OrthoDB" id="5318987at2"/>
<sequence length="728" mass="78189">MPMSWTSPAALTALCMGLLFAPPSRAPARAGSTTNASKSEKARAPARAPTSSKTNSTKTIKRATPKVGKAPVVTKTKYKRAPTRKTTRARPKPTIPRARSQEVKARAARYTSRESTAKRKVKKSLEKLRKTNSSRKYKFEVGYTAPMDRAIGELAGLSLPSKPLANAAKQNKIARAQLAGRNLMVRNIGRAAAKPRKIARAGKGGLPGGLGAPVGSSGSAGGSGGAGLGDNFAEICSPSADAFSWADSLTPIRNQGACGSCWAFAATSTLETSNAIINGAKSDLAEQHALSCSGGGTCSGGWYAPVYEWLGAGKDGLQTESKVPYKASSQSCSVGGKTAYEVEAWGWVDPVAIQPKVADIKAAMCKYGAVTAAVAATSNFIAYSSGTFDEKSNATINHAVTLVGWDDSRNAWLLRNSWGTNWGEDGYMWIDYDSNSVGAYAAWAMVKEDGNAQNNSNNNNSPVIQSFSERNLRVTNDSGQNVEVQVQWYTQRDGKWTWLPGALGSSKTASYALASGASLNLDDPTHSPFMLQAKKLRVWAKSTSGKSTSWNHWKTQDLEIAAKAYEASEIDVFELRLLPDGSDSAGGGPSPKDQDELWDAAYDLFVAGDYAAAKAQFVAFKSLYPDDKNIPYALYFMGVAEHELGNYWDALLYFAEFADAHWTHDWIPYVYYWAGSAYVGLGECGYATQLFEVVVYGELGAPQSWINAANDTIAWLAKDKGKICSSWE</sequence>
<proteinExistence type="inferred from homology"/>
<dbReference type="GO" id="GO:0006508">
    <property type="term" value="P:proteolysis"/>
    <property type="evidence" value="ECO:0007669"/>
    <property type="project" value="InterPro"/>
</dbReference>
<dbReference type="SUPFAM" id="SSF48452">
    <property type="entry name" value="TPR-like"/>
    <property type="match status" value="1"/>
</dbReference>
<dbReference type="SMART" id="SM00645">
    <property type="entry name" value="Pept_C1"/>
    <property type="match status" value="1"/>
</dbReference>
<dbReference type="PANTHER" id="PTHR12411">
    <property type="entry name" value="CYSTEINE PROTEASE FAMILY C1-RELATED"/>
    <property type="match status" value="1"/>
</dbReference>
<dbReference type="EMBL" id="PVNK01000232">
    <property type="protein sequence ID" value="PRP91742.1"/>
    <property type="molecule type" value="Genomic_DNA"/>
</dbReference>
<dbReference type="Proteomes" id="UP000237968">
    <property type="component" value="Unassembled WGS sequence"/>
</dbReference>
<dbReference type="PROSITE" id="PS00139">
    <property type="entry name" value="THIOL_PROTEASE_CYS"/>
    <property type="match status" value="1"/>
</dbReference>
<feature type="compositionally biased region" description="Basic residues" evidence="2">
    <location>
        <begin position="76"/>
        <end position="91"/>
    </location>
</feature>
<dbReference type="GO" id="GO:0008234">
    <property type="term" value="F:cysteine-type peptidase activity"/>
    <property type="evidence" value="ECO:0007669"/>
    <property type="project" value="InterPro"/>
</dbReference>
<gene>
    <name evidence="5" type="primary">bamD</name>
    <name evidence="5" type="ORF">ENSA5_53230</name>
</gene>
<feature type="region of interest" description="Disordered" evidence="2">
    <location>
        <begin position="25"/>
        <end position="119"/>
    </location>
</feature>
<feature type="domain" description="Peptidase C1A papain C-terminal" evidence="4">
    <location>
        <begin position="239"/>
        <end position="443"/>
    </location>
</feature>
<dbReference type="PROSITE" id="PS00639">
    <property type="entry name" value="THIOL_PROTEASE_HIS"/>
    <property type="match status" value="1"/>
</dbReference>
<dbReference type="Gene3D" id="3.90.70.10">
    <property type="entry name" value="Cysteine proteinases"/>
    <property type="match status" value="1"/>
</dbReference>
<keyword evidence="3" id="KW-0732">Signal</keyword>
<evidence type="ECO:0000313" key="6">
    <source>
        <dbReference type="Proteomes" id="UP000237968"/>
    </source>
</evidence>
<feature type="signal peptide" evidence="3">
    <location>
        <begin position="1"/>
        <end position="26"/>
    </location>
</feature>
<comment type="similarity">
    <text evidence="1">Belongs to the peptidase C1 family.</text>
</comment>
<keyword evidence="6" id="KW-1185">Reference proteome</keyword>
<dbReference type="Pfam" id="PF00112">
    <property type="entry name" value="Peptidase_C1"/>
    <property type="match status" value="1"/>
</dbReference>
<dbReference type="Gene3D" id="1.25.40.10">
    <property type="entry name" value="Tetratricopeptide repeat domain"/>
    <property type="match status" value="1"/>
</dbReference>
<evidence type="ECO:0000256" key="1">
    <source>
        <dbReference type="ARBA" id="ARBA00008455"/>
    </source>
</evidence>
<dbReference type="InterPro" id="IPR000668">
    <property type="entry name" value="Peptidase_C1A_C"/>
</dbReference>
<evidence type="ECO:0000256" key="2">
    <source>
        <dbReference type="SAM" id="MobiDB-lite"/>
    </source>
</evidence>
<feature type="compositionally biased region" description="Basic and acidic residues" evidence="2">
    <location>
        <begin position="99"/>
        <end position="119"/>
    </location>
</feature>
<dbReference type="PRINTS" id="PR00705">
    <property type="entry name" value="PAPAIN"/>
</dbReference>
<evidence type="ECO:0000256" key="3">
    <source>
        <dbReference type="SAM" id="SignalP"/>
    </source>
</evidence>
<dbReference type="AlphaFoldDB" id="A0A2S9XFV6"/>